<comment type="subcellular location">
    <subcellularLocation>
        <location evidence="1 11">Nucleus</location>
    </subcellularLocation>
</comment>
<evidence type="ECO:0000256" key="3">
    <source>
        <dbReference type="ARBA" id="ARBA00020987"/>
    </source>
</evidence>
<dbReference type="PANTHER" id="PTHR21451">
    <property type="entry name" value="HISTONE H3 METHYLTRANSFERASE"/>
    <property type="match status" value="1"/>
</dbReference>
<feature type="compositionally biased region" description="Basic residues" evidence="12">
    <location>
        <begin position="147"/>
        <end position="157"/>
    </location>
</feature>
<proteinExistence type="inferred from homology"/>
<dbReference type="EMBL" id="NCKW01007899">
    <property type="protein sequence ID" value="POM69270.1"/>
    <property type="molecule type" value="Genomic_DNA"/>
</dbReference>
<feature type="region of interest" description="Disordered" evidence="12">
    <location>
        <begin position="1"/>
        <end position="160"/>
    </location>
</feature>
<keyword evidence="8 11" id="KW-0539">Nucleus</keyword>
<dbReference type="InterPro" id="IPR029063">
    <property type="entry name" value="SAM-dependent_MTases_sf"/>
</dbReference>
<dbReference type="GO" id="GO:0032259">
    <property type="term" value="P:methylation"/>
    <property type="evidence" value="ECO:0007669"/>
    <property type="project" value="UniProtKB-KW"/>
</dbReference>
<dbReference type="GO" id="GO:0000077">
    <property type="term" value="P:DNA damage checkpoint signaling"/>
    <property type="evidence" value="ECO:0007669"/>
    <property type="project" value="TreeGrafter"/>
</dbReference>
<keyword evidence="6 11" id="KW-0949">S-adenosyl-L-methionine</keyword>
<accession>A0A2P4XUN7</accession>
<feature type="compositionally biased region" description="Polar residues" evidence="12">
    <location>
        <begin position="38"/>
        <end position="56"/>
    </location>
</feature>
<dbReference type="OrthoDB" id="443402at2759"/>
<keyword evidence="5 11" id="KW-0808">Transferase</keyword>
<evidence type="ECO:0000256" key="2">
    <source>
        <dbReference type="ARBA" id="ARBA00012190"/>
    </source>
</evidence>
<keyword evidence="7 11" id="KW-0156">Chromatin regulator</keyword>
<dbReference type="PROSITE" id="PS51569">
    <property type="entry name" value="DOT1"/>
    <property type="match status" value="1"/>
</dbReference>
<dbReference type="InterPro" id="IPR025789">
    <property type="entry name" value="DOT1_dom"/>
</dbReference>
<dbReference type="GO" id="GO:0005634">
    <property type="term" value="C:nucleus"/>
    <property type="evidence" value="ECO:0007669"/>
    <property type="project" value="UniProtKB-SubCell"/>
</dbReference>
<evidence type="ECO:0000256" key="10">
    <source>
        <dbReference type="ARBA" id="ARBA00047770"/>
    </source>
</evidence>
<dbReference type="GO" id="GO:0006281">
    <property type="term" value="P:DNA repair"/>
    <property type="evidence" value="ECO:0007669"/>
    <property type="project" value="TreeGrafter"/>
</dbReference>
<feature type="domain" description="DOT1" evidence="13">
    <location>
        <begin position="69"/>
        <end position="419"/>
    </location>
</feature>
<evidence type="ECO:0000313" key="15">
    <source>
        <dbReference type="Proteomes" id="UP000237271"/>
    </source>
</evidence>
<comment type="miscellaneous">
    <text evidence="11">In contrast to other lysine histone methyltransferases, it does not contain a SET domain, suggesting the existence of another mechanism for methylation of lysine residues of histones.</text>
</comment>
<dbReference type="SUPFAM" id="SSF53335">
    <property type="entry name" value="S-adenosyl-L-methionine-dependent methyltransferases"/>
    <property type="match status" value="1"/>
</dbReference>
<dbReference type="AlphaFoldDB" id="A0A2P4XUN7"/>
<dbReference type="Gene3D" id="3.40.50.150">
    <property type="entry name" value="Vaccinia Virus protein VP39"/>
    <property type="match status" value="1"/>
</dbReference>
<evidence type="ECO:0000256" key="7">
    <source>
        <dbReference type="ARBA" id="ARBA00022853"/>
    </source>
</evidence>
<comment type="similarity">
    <text evidence="11">Belongs to the class I-like SAM-binding methyltransferase superfamily. DOT1 family.</text>
</comment>
<comment type="caution">
    <text evidence="14">The sequence shown here is derived from an EMBL/GenBank/DDBJ whole genome shotgun (WGS) entry which is preliminary data.</text>
</comment>
<dbReference type="Pfam" id="PF08123">
    <property type="entry name" value="DOT1"/>
    <property type="match status" value="1"/>
</dbReference>
<keyword evidence="4 11" id="KW-0489">Methyltransferase</keyword>
<dbReference type="Proteomes" id="UP000237271">
    <property type="component" value="Unassembled WGS sequence"/>
</dbReference>
<evidence type="ECO:0000256" key="1">
    <source>
        <dbReference type="ARBA" id="ARBA00004123"/>
    </source>
</evidence>
<evidence type="ECO:0000256" key="5">
    <source>
        <dbReference type="ARBA" id="ARBA00022679"/>
    </source>
</evidence>
<evidence type="ECO:0000256" key="12">
    <source>
        <dbReference type="SAM" id="MobiDB-lite"/>
    </source>
</evidence>
<feature type="compositionally biased region" description="Basic and acidic residues" evidence="12">
    <location>
        <begin position="27"/>
        <end position="36"/>
    </location>
</feature>
<reference evidence="14 15" key="1">
    <citation type="journal article" date="2017" name="Genome Biol. Evol.">
        <title>Phytophthora megakarya and P. palmivora, closely related causal agents of cacao black pod rot, underwent increases in genome sizes and gene numbers by different mechanisms.</title>
        <authorList>
            <person name="Ali S.S."/>
            <person name="Shao J."/>
            <person name="Lary D.J."/>
            <person name="Kronmiller B."/>
            <person name="Shen D."/>
            <person name="Strem M.D."/>
            <person name="Amoako-Attah I."/>
            <person name="Akrofi A.Y."/>
            <person name="Begoude B.A."/>
            <person name="Ten Hoopen G.M."/>
            <person name="Coulibaly K."/>
            <person name="Kebe B.I."/>
            <person name="Melnick R.L."/>
            <person name="Guiltinan M.J."/>
            <person name="Tyler B.M."/>
            <person name="Meinhardt L.W."/>
            <person name="Bailey B.A."/>
        </authorList>
    </citation>
    <scope>NUCLEOTIDE SEQUENCE [LARGE SCALE GENOMIC DNA]</scope>
    <source>
        <strain evidence="15">sbr112.9</strain>
    </source>
</reference>
<evidence type="ECO:0000256" key="6">
    <source>
        <dbReference type="ARBA" id="ARBA00022691"/>
    </source>
</evidence>
<feature type="compositionally biased region" description="Polar residues" evidence="12">
    <location>
        <begin position="8"/>
        <end position="18"/>
    </location>
</feature>
<dbReference type="CDD" id="cd02440">
    <property type="entry name" value="AdoMet_MTases"/>
    <property type="match status" value="1"/>
</dbReference>
<name>A0A2P4XUN7_9STRA</name>
<evidence type="ECO:0000259" key="13">
    <source>
        <dbReference type="PROSITE" id="PS51569"/>
    </source>
</evidence>
<sequence>MLGAHDVTSIQAEASGQDTAAAGIEAVEFKQEKMEDSGNASSTATSSDGETTTLLQQAHRLQRKMKPDQEETLVIPPELRRSSRKRRTVEVLSPSQVTSSTAAAARAEAAVKEKRRKLAAKRKKNATGNDKTPKGVLSPVQDEKKKTPTKKRSSKARRSLEPTYSYECETQFVSNLITELYEEQEQDDRGMYSITKETVVSETSSCNRSQEVTDLSMEDFRRLMTYGEVTVESFATRVLPMLNLDADDVFFDLGCGTGKILVQTALQTPCKRAIGIELMQNRVQEGHKALNRLKEREISILHDKQIEIFRGDIFVPPEEARLMDATVVFINNVMFGPQLMLKVLQLLSEMPKLRCVITLRKICERHGNEKCSRAGNYCVSYVQPPIEEEIDVSWADKTSVYFYECLDYKIKEMTRALAKRDYQPTVATAE</sequence>
<comment type="catalytic activity">
    <reaction evidence="10 11">
        <text>L-lysyl(79)-[histone H3] + 3 S-adenosyl-L-methionine = N(6),N(6),N(6)-trimethyl-L-lysyl(79)-[histone H3] + 3 S-adenosyl-L-homocysteine + 3 H(+)</text>
        <dbReference type="Rhea" id="RHEA:60328"/>
        <dbReference type="Rhea" id="RHEA-COMP:15549"/>
        <dbReference type="Rhea" id="RHEA-COMP:15552"/>
        <dbReference type="ChEBI" id="CHEBI:15378"/>
        <dbReference type="ChEBI" id="CHEBI:29969"/>
        <dbReference type="ChEBI" id="CHEBI:57856"/>
        <dbReference type="ChEBI" id="CHEBI:59789"/>
        <dbReference type="ChEBI" id="CHEBI:61961"/>
        <dbReference type="EC" id="2.1.1.360"/>
    </reaction>
</comment>
<feature type="compositionally biased region" description="Basic residues" evidence="12">
    <location>
        <begin position="113"/>
        <end position="125"/>
    </location>
</feature>
<dbReference type="PANTHER" id="PTHR21451:SF0">
    <property type="entry name" value="HISTONE-LYSINE N-METHYLTRANSFERASE, H3 LYSINE-79 SPECIFIC"/>
    <property type="match status" value="1"/>
</dbReference>
<dbReference type="EC" id="2.1.1.360" evidence="2 11"/>
<evidence type="ECO:0000256" key="8">
    <source>
        <dbReference type="ARBA" id="ARBA00023242"/>
    </source>
</evidence>
<dbReference type="InterPro" id="IPR030445">
    <property type="entry name" value="H3-K79_meTrfase"/>
</dbReference>
<evidence type="ECO:0000256" key="11">
    <source>
        <dbReference type="RuleBase" id="RU271113"/>
    </source>
</evidence>
<protein>
    <recommendedName>
        <fullName evidence="3 11">Histone-lysine N-methyltransferase, H3 lysine-79 specific</fullName>
        <ecNumber evidence="2 11">2.1.1.360</ecNumber>
    </recommendedName>
    <alternativeName>
        <fullName evidence="9 11">Histone H3-K79 methyltransferase</fullName>
    </alternativeName>
</protein>
<organism evidence="14 15">
    <name type="scientific">Phytophthora palmivora</name>
    <dbReference type="NCBI Taxonomy" id="4796"/>
    <lineage>
        <taxon>Eukaryota</taxon>
        <taxon>Sar</taxon>
        <taxon>Stramenopiles</taxon>
        <taxon>Oomycota</taxon>
        <taxon>Peronosporomycetes</taxon>
        <taxon>Peronosporales</taxon>
        <taxon>Peronosporaceae</taxon>
        <taxon>Phytophthora</taxon>
    </lineage>
</organism>
<gene>
    <name evidence="14" type="ORF">PHPALM_14453</name>
</gene>
<evidence type="ECO:0000313" key="14">
    <source>
        <dbReference type="EMBL" id="POM69270.1"/>
    </source>
</evidence>
<evidence type="ECO:0000256" key="4">
    <source>
        <dbReference type="ARBA" id="ARBA00022603"/>
    </source>
</evidence>
<keyword evidence="15" id="KW-1185">Reference proteome</keyword>
<dbReference type="GO" id="GO:0140956">
    <property type="term" value="F:histone H3K79 trimethyltransferase activity"/>
    <property type="evidence" value="ECO:0007669"/>
    <property type="project" value="UniProtKB-EC"/>
</dbReference>
<evidence type="ECO:0000256" key="9">
    <source>
        <dbReference type="ARBA" id="ARBA00029821"/>
    </source>
</evidence>
<comment type="function">
    <text evidence="11">Histone methyltransferase that specifically trimethylates histone H3 to form H3K79me3. This methylation is required for telomere silencing and for the pachytene checkpoint during the meiotic cell cycle by allowing the recruitment of RAD9 to double strand breaks. Nucleosomes are preferred as substrate compared to free histone.</text>
</comment>